<reference evidence="1 2" key="1">
    <citation type="submission" date="2019-04" db="EMBL/GenBank/DDBJ databases">
        <title>Lewinella litorea sp. nov., isolated from a marine sand.</title>
        <authorList>
            <person name="Yoon J.-H."/>
        </authorList>
    </citation>
    <scope>NUCLEOTIDE SEQUENCE [LARGE SCALE GENOMIC DNA]</scope>
    <source>
        <strain evidence="1 2">HSMS-39</strain>
    </source>
</reference>
<dbReference type="OrthoDB" id="1489248at2"/>
<dbReference type="Pfam" id="PF11138">
    <property type="entry name" value="DUF2911"/>
    <property type="match status" value="1"/>
</dbReference>
<keyword evidence="2" id="KW-1185">Reference proteome</keyword>
<evidence type="ECO:0000313" key="1">
    <source>
        <dbReference type="EMBL" id="THH34970.1"/>
    </source>
</evidence>
<dbReference type="Pfam" id="PF20113">
    <property type="entry name" value="DUF6503"/>
    <property type="match status" value="1"/>
</dbReference>
<proteinExistence type="predicted"/>
<dbReference type="InterPro" id="IPR021314">
    <property type="entry name" value="DUF2911"/>
</dbReference>
<dbReference type="AlphaFoldDB" id="A0A4S4NFX4"/>
<dbReference type="InterPro" id="IPR045444">
    <property type="entry name" value="DUF6503"/>
</dbReference>
<name>A0A4S4NFX4_9BACT</name>
<accession>A0A4S4NFX4</accession>
<organism evidence="1 2">
    <name type="scientific">Neolewinella litorea</name>
    <dbReference type="NCBI Taxonomy" id="2562452"/>
    <lineage>
        <taxon>Bacteria</taxon>
        <taxon>Pseudomonadati</taxon>
        <taxon>Bacteroidota</taxon>
        <taxon>Saprospiria</taxon>
        <taxon>Saprospirales</taxon>
        <taxon>Lewinellaceae</taxon>
        <taxon>Neolewinella</taxon>
    </lineage>
</organism>
<comment type="caution">
    <text evidence="1">The sequence shown here is derived from an EMBL/GenBank/DDBJ whole genome shotgun (WGS) entry which is preliminary data.</text>
</comment>
<evidence type="ECO:0000313" key="2">
    <source>
        <dbReference type="Proteomes" id="UP000308528"/>
    </source>
</evidence>
<dbReference type="EMBL" id="SRSF01000013">
    <property type="protein sequence ID" value="THH34970.1"/>
    <property type="molecule type" value="Genomic_DNA"/>
</dbReference>
<dbReference type="RefSeq" id="WP_136460541.1">
    <property type="nucleotide sequence ID" value="NZ_SRSF01000013.1"/>
</dbReference>
<dbReference type="Proteomes" id="UP000308528">
    <property type="component" value="Unassembled WGS sequence"/>
</dbReference>
<sequence>MHTPQFPAWIGHFLPVLLFLLLPARATTQFAAPPASQAASVAVTVGYTDMTVSYHRPSVRNRLIFGHLIPYDEVWRAGANENSLLHFSTPVTIAEYPIGAGTYSLYVIPRQDGNWTWILNSKTDRWGAQGYTAADDVLRVETSAERLDQRTETLEYRWMNVGHGGAELVLEWEWYRVRLPVAVDTDARVAREAASHLSPAQDPNDYYEAARYYLETGNLPEAKRWIDRWAAATGPQFGRTRRQALIEREIGNDSLAFELLRTSLALARDAGNDHYVRMNEHTLREWTRRPVDFSPDSLLARSIAYHDPGGNWGKLAYTLTLAESRPGDDTRLTEFTLSPVASYFSIEQQSGGERFTLGLTGNDFRYTYLGQSALPDSLRRARHLTRERTQVLRDYYGYLWGLPMKLTDPGTLLQPQVHRVWYDGRELLELEVRYTPEAGGDVWFFLFDPETFALSGYRFYHAAEGPGTGEYILLEDETEVAGLRLPAVRHWYQTAENRYLGTDRVVGGGVPPRR</sequence>
<gene>
    <name evidence="1" type="ORF">E4021_16780</name>
</gene>
<protein>
    <submittedName>
        <fullName evidence="1">DUF2911 domain-containing protein</fullName>
    </submittedName>
</protein>